<dbReference type="PANTHER" id="PTHR10859">
    <property type="entry name" value="GLYCOSYL TRANSFERASE"/>
    <property type="match status" value="1"/>
</dbReference>
<dbReference type="EMBL" id="PCWN01000011">
    <property type="protein sequence ID" value="PIR03632.1"/>
    <property type="molecule type" value="Genomic_DNA"/>
</dbReference>
<name>A0A2H0N401_9BACT</name>
<protein>
    <recommendedName>
        <fullName evidence="1">Glycosyltransferase 2-like domain-containing protein</fullName>
    </recommendedName>
</protein>
<evidence type="ECO:0000313" key="3">
    <source>
        <dbReference type="Proteomes" id="UP000229600"/>
    </source>
</evidence>
<dbReference type="AlphaFoldDB" id="A0A2H0N401"/>
<dbReference type="PANTHER" id="PTHR10859:SF91">
    <property type="entry name" value="DOLICHYL-PHOSPHATE BETA-GLUCOSYLTRANSFERASE"/>
    <property type="match status" value="1"/>
</dbReference>
<reference evidence="2 3" key="1">
    <citation type="submission" date="2017-09" db="EMBL/GenBank/DDBJ databases">
        <title>Depth-based differentiation of microbial function through sediment-hosted aquifers and enrichment of novel symbionts in the deep terrestrial subsurface.</title>
        <authorList>
            <person name="Probst A.J."/>
            <person name="Ladd B."/>
            <person name="Jarett J.K."/>
            <person name="Geller-Mcgrath D.E."/>
            <person name="Sieber C.M."/>
            <person name="Emerson J.B."/>
            <person name="Anantharaman K."/>
            <person name="Thomas B.C."/>
            <person name="Malmstrom R."/>
            <person name="Stieglmeier M."/>
            <person name="Klingl A."/>
            <person name="Woyke T."/>
            <person name="Ryan C.M."/>
            <person name="Banfield J.F."/>
        </authorList>
    </citation>
    <scope>NUCLEOTIDE SEQUENCE [LARGE SCALE GENOMIC DNA]</scope>
    <source>
        <strain evidence="2">CG11_big_fil_rev_8_21_14_0_20_39_34</strain>
    </source>
</reference>
<dbReference type="Proteomes" id="UP000229600">
    <property type="component" value="Unassembled WGS sequence"/>
</dbReference>
<proteinExistence type="predicted"/>
<feature type="domain" description="Glycosyltransferase 2-like" evidence="1">
    <location>
        <begin position="7"/>
        <end position="173"/>
    </location>
</feature>
<evidence type="ECO:0000259" key="1">
    <source>
        <dbReference type="Pfam" id="PF00535"/>
    </source>
</evidence>
<dbReference type="SUPFAM" id="SSF53448">
    <property type="entry name" value="Nucleotide-diphospho-sugar transferases"/>
    <property type="match status" value="1"/>
</dbReference>
<dbReference type="Pfam" id="PF00535">
    <property type="entry name" value="Glycos_transf_2"/>
    <property type="match status" value="1"/>
</dbReference>
<evidence type="ECO:0000313" key="2">
    <source>
        <dbReference type="EMBL" id="PIR03632.1"/>
    </source>
</evidence>
<dbReference type="InterPro" id="IPR001173">
    <property type="entry name" value="Glyco_trans_2-like"/>
</dbReference>
<comment type="caution">
    <text evidence="2">The sequence shown here is derived from an EMBL/GenBank/DDBJ whole genome shotgun (WGS) entry which is preliminary data.</text>
</comment>
<dbReference type="InterPro" id="IPR029044">
    <property type="entry name" value="Nucleotide-diphossugar_trans"/>
</dbReference>
<accession>A0A2H0N401</accession>
<dbReference type="Gene3D" id="3.90.550.10">
    <property type="entry name" value="Spore Coat Polysaccharide Biosynthesis Protein SpsA, Chain A"/>
    <property type="match status" value="1"/>
</dbReference>
<sequence length="242" mass="28019">MNTFSCLIIPVYNAESLLERTFIELNSYLQFRSDIKVVFVDDGSTDRTSLFLKMYAASALFPLEIVKNSENFGKGYSIKKGLGLCAQADCVGFTDVDLPYGLKKIDEAIDQIKEYHWDAVVGDRTQIQGVRQYSWYRKQCARFFRFLLPSKIKEIGDTQCGLKFFQVFVAQDVFSRVHTNRWVFDLEVLLSLVEKNYRIYQLPVSRISLEWGGGGVSLFKHGIQILKDLSSIYYRMWRGDFK</sequence>
<organism evidence="2 3">
    <name type="scientific">Candidatus Magasanikbacteria bacterium CG11_big_fil_rev_8_21_14_0_20_39_34</name>
    <dbReference type="NCBI Taxonomy" id="1974653"/>
    <lineage>
        <taxon>Bacteria</taxon>
        <taxon>Candidatus Magasanikiibacteriota</taxon>
    </lineage>
</organism>
<gene>
    <name evidence="2" type="ORF">COV59_05595</name>
</gene>
<dbReference type="GO" id="GO:0006487">
    <property type="term" value="P:protein N-linked glycosylation"/>
    <property type="evidence" value="ECO:0007669"/>
    <property type="project" value="TreeGrafter"/>
</dbReference>